<sequence length="243" mass="26573">MSNKNMANREVCDLIFVDYSTKKPFLNLDFANVTTTELTGENVYAYGGKGHPKRVSFSGEKGGTLTVETQIQTVKLWQLITGGEVSKTAKFMTREELVVGTGGTEITLSDTPVAGSVVIYKADDDCGTELANSVDAKKATLTQALTEGDKVIAYYIKELTDKVERINIKSTSFPKNFIVYGDTIMKTEDDEILPMKMTAYKCAPQSNISLGFSNNGDPQTVTITADLMADEDDNMLDLALIEE</sequence>
<gene>
    <name evidence="1" type="ORF">H8S00_05400</name>
</gene>
<name>A0ABR7F1C8_9FIRM</name>
<protein>
    <submittedName>
        <fullName evidence="1">Uncharacterized protein</fullName>
    </submittedName>
</protein>
<organism evidence="1 2">
    <name type="scientific">Eubacterium segne</name>
    <dbReference type="NCBI Taxonomy" id="2763045"/>
    <lineage>
        <taxon>Bacteria</taxon>
        <taxon>Bacillati</taxon>
        <taxon>Bacillota</taxon>
        <taxon>Clostridia</taxon>
        <taxon>Eubacteriales</taxon>
        <taxon>Eubacteriaceae</taxon>
        <taxon>Eubacterium</taxon>
    </lineage>
</organism>
<accession>A0ABR7F1C8</accession>
<proteinExistence type="predicted"/>
<dbReference type="EMBL" id="JACOOZ010000003">
    <property type="protein sequence ID" value="MBC5667419.1"/>
    <property type="molecule type" value="Genomic_DNA"/>
</dbReference>
<comment type="caution">
    <text evidence="1">The sequence shown here is derived from an EMBL/GenBank/DDBJ whole genome shotgun (WGS) entry which is preliminary data.</text>
</comment>
<reference evidence="1 2" key="1">
    <citation type="submission" date="2020-08" db="EMBL/GenBank/DDBJ databases">
        <title>Genome public.</title>
        <authorList>
            <person name="Liu C."/>
            <person name="Sun Q."/>
        </authorList>
    </citation>
    <scope>NUCLEOTIDE SEQUENCE [LARGE SCALE GENOMIC DNA]</scope>
    <source>
        <strain evidence="1 2">BX4</strain>
    </source>
</reference>
<dbReference type="Proteomes" id="UP000597877">
    <property type="component" value="Unassembled WGS sequence"/>
</dbReference>
<dbReference type="RefSeq" id="WP_186840200.1">
    <property type="nucleotide sequence ID" value="NZ_JACOOZ010000003.1"/>
</dbReference>
<keyword evidence="2" id="KW-1185">Reference proteome</keyword>
<evidence type="ECO:0000313" key="2">
    <source>
        <dbReference type="Proteomes" id="UP000597877"/>
    </source>
</evidence>
<evidence type="ECO:0000313" key="1">
    <source>
        <dbReference type="EMBL" id="MBC5667419.1"/>
    </source>
</evidence>